<feature type="domain" description="GHMP kinase C-terminal" evidence="4">
    <location>
        <begin position="231"/>
        <end position="311"/>
    </location>
</feature>
<dbReference type="InterPro" id="IPR004422">
    <property type="entry name" value="RFAP_synthase"/>
</dbReference>
<keyword evidence="1 2" id="KW-0808">Transferase</keyword>
<evidence type="ECO:0000313" key="6">
    <source>
        <dbReference type="Proteomes" id="UP001596388"/>
    </source>
</evidence>
<dbReference type="EMBL" id="JBHTAG010000002">
    <property type="protein sequence ID" value="MFC7096814.1"/>
    <property type="molecule type" value="Genomic_DNA"/>
</dbReference>
<dbReference type="Gene3D" id="3.30.230.10">
    <property type="match status" value="1"/>
</dbReference>
<dbReference type="GeneID" id="79269292"/>
<feature type="domain" description="GHMP kinase N-terminal" evidence="3">
    <location>
        <begin position="77"/>
        <end position="148"/>
    </location>
</feature>
<comment type="similarity">
    <text evidence="2">Belongs to the beta-RFA-P synthase family.</text>
</comment>
<dbReference type="Proteomes" id="UP001596388">
    <property type="component" value="Unassembled WGS sequence"/>
</dbReference>
<evidence type="ECO:0000256" key="2">
    <source>
        <dbReference type="PIRNR" id="PIRNR004884"/>
    </source>
</evidence>
<dbReference type="Pfam" id="PF08544">
    <property type="entry name" value="GHMP_kinases_C"/>
    <property type="match status" value="1"/>
</dbReference>
<dbReference type="EC" id="2.4.2.54" evidence="2"/>
<dbReference type="InterPro" id="IPR006204">
    <property type="entry name" value="GHMP_kinase_N_dom"/>
</dbReference>
<keyword evidence="2" id="KW-0328">Glycosyltransferase</keyword>
<comment type="subunit">
    <text evidence="2">Homodimer.</text>
</comment>
<dbReference type="GO" id="GO:0043793">
    <property type="term" value="F:beta-ribofuranosylaminobenzene 5'-phosphate synthase activity"/>
    <property type="evidence" value="ECO:0007669"/>
    <property type="project" value="UniProtKB-EC"/>
</dbReference>
<name>A0ABD5WZ68_9EURY</name>
<keyword evidence="6" id="KW-1185">Reference proteome</keyword>
<evidence type="ECO:0000259" key="4">
    <source>
        <dbReference type="Pfam" id="PF08544"/>
    </source>
</evidence>
<dbReference type="InterPro" id="IPR020568">
    <property type="entry name" value="Ribosomal_Su5_D2-typ_SF"/>
</dbReference>
<dbReference type="GO" id="GO:0005524">
    <property type="term" value="F:ATP binding"/>
    <property type="evidence" value="ECO:0007669"/>
    <property type="project" value="UniProtKB-UniRule"/>
</dbReference>
<comment type="pathway">
    <text evidence="2">Cofactor biosynthesis; 5,6,7,8-tetrahydromethanopterin biosynthesis.</text>
</comment>
<dbReference type="SUPFAM" id="SSF54211">
    <property type="entry name" value="Ribosomal protein S5 domain 2-like"/>
    <property type="match status" value="1"/>
</dbReference>
<evidence type="ECO:0000259" key="3">
    <source>
        <dbReference type="Pfam" id="PF00288"/>
    </source>
</evidence>
<dbReference type="PANTHER" id="PTHR20861:SF6">
    <property type="entry name" value="BETA-RIBOFURANOSYLPHENOL 5'-PHOSPHATE SYNTHASE"/>
    <property type="match status" value="1"/>
</dbReference>
<reference evidence="5 6" key="1">
    <citation type="journal article" date="2019" name="Int. J. Syst. Evol. Microbiol.">
        <title>The Global Catalogue of Microorganisms (GCM) 10K type strain sequencing project: providing services to taxonomists for standard genome sequencing and annotation.</title>
        <authorList>
            <consortium name="The Broad Institute Genomics Platform"/>
            <consortium name="The Broad Institute Genome Sequencing Center for Infectious Disease"/>
            <person name="Wu L."/>
            <person name="Ma J."/>
        </authorList>
    </citation>
    <scope>NUCLEOTIDE SEQUENCE [LARGE SCALE GENOMIC DNA]</scope>
    <source>
        <strain evidence="5 6">DT55</strain>
    </source>
</reference>
<comment type="caution">
    <text evidence="5">The sequence shown here is derived from an EMBL/GenBank/DDBJ whole genome shotgun (WGS) entry which is preliminary data.</text>
</comment>
<comment type="catalytic activity">
    <reaction evidence="2">
        <text>5-phospho-alpha-D-ribose 1-diphosphate + 4-hydroxybenzoate + H(+) = 4-(beta-D-ribofuranosyl)phenol 5'-phosphate + CO2 + diphosphate</text>
        <dbReference type="Rhea" id="RHEA:48556"/>
        <dbReference type="ChEBI" id="CHEBI:15378"/>
        <dbReference type="ChEBI" id="CHEBI:16526"/>
        <dbReference type="ChEBI" id="CHEBI:17879"/>
        <dbReference type="ChEBI" id="CHEBI:33019"/>
        <dbReference type="ChEBI" id="CHEBI:58017"/>
        <dbReference type="ChEBI" id="CHEBI:82767"/>
        <dbReference type="EC" id="2.4.2.54"/>
    </reaction>
</comment>
<dbReference type="AlphaFoldDB" id="A0ABD5WZ68"/>
<evidence type="ECO:0000256" key="1">
    <source>
        <dbReference type="ARBA" id="ARBA00022679"/>
    </source>
</evidence>
<dbReference type="PIRSF" id="PIRSF004884">
    <property type="entry name" value="Sugar_kin_arch"/>
    <property type="match status" value="1"/>
</dbReference>
<comment type="function">
    <text evidence="2">Catalyzes the condensation of 4-aminobenzoate (pABA) with 5-phospho-alpha-D-ribose 1-diphosphate (PRPP) to produce beta-ribofuranosylaminobenzene 5'-phosphate (beta-RFA-P).</text>
</comment>
<dbReference type="InterPro" id="IPR014721">
    <property type="entry name" value="Ribsml_uS5_D2-typ_fold_subgr"/>
</dbReference>
<dbReference type="InterPro" id="IPR013750">
    <property type="entry name" value="GHMP_kinase_C_dom"/>
</dbReference>
<evidence type="ECO:0000313" key="5">
    <source>
        <dbReference type="EMBL" id="MFC7096814.1"/>
    </source>
</evidence>
<proteinExistence type="inferred from homology"/>
<sequence>MPTDADPSDHAASAPRAVTVESGARLHFGFGNLSLAHERLYGAAGVALAEPRVRITVAPAETVASEHDAVERYAARATDLFGVPGARVTVHEELPRHMGLGSGTQLALATLAGVAEAYGHDPAVRAYAPELGRGGRSGVGVAAFETGGFALDAGHPTGRFTTDRPADGDWTVPAVAAHHAVPDDWRFLLVVPDVGPGRSGDDEDTSIRRTVEDADPAVADRVAGVVQRRLLPAVAEGAAERFGEAVAEVGRLNGAWFADEQGGVYRPPVGDVVAALDEDPAVYGAGQSSWGPTVYGVTDAARADAARDAGERALVETGVDGDVRVVEPRNEGAAIRPVED</sequence>
<dbReference type="NCBIfam" id="TIGR00144">
    <property type="entry name" value="beta_RFAP_syn"/>
    <property type="match status" value="1"/>
</dbReference>
<protein>
    <recommendedName>
        <fullName evidence="2">Beta-ribofuranosylaminobenzene 5'-phosphate synthase</fullName>
        <shortName evidence="2">Beta-RFA-P synthase</shortName>
        <ecNumber evidence="2">2.4.2.54</ecNumber>
    </recommendedName>
</protein>
<dbReference type="Pfam" id="PF00288">
    <property type="entry name" value="GHMP_kinases_N"/>
    <property type="match status" value="1"/>
</dbReference>
<dbReference type="PANTHER" id="PTHR20861">
    <property type="entry name" value="HOMOSERINE/4-DIPHOSPHOCYTIDYL-2-C-METHYL-D-ERYTHRITOL KINASE"/>
    <property type="match status" value="1"/>
</dbReference>
<dbReference type="RefSeq" id="WP_276238728.1">
    <property type="nucleotide sequence ID" value="NZ_CP119989.1"/>
</dbReference>
<gene>
    <name evidence="5" type="ORF">ACFQKD_05805</name>
</gene>
<organism evidence="5 6">
    <name type="scientific">Halobaculum marinum</name>
    <dbReference type="NCBI Taxonomy" id="3031996"/>
    <lineage>
        <taxon>Archaea</taxon>
        <taxon>Methanobacteriati</taxon>
        <taxon>Methanobacteriota</taxon>
        <taxon>Stenosarchaea group</taxon>
        <taxon>Halobacteria</taxon>
        <taxon>Halobacteriales</taxon>
        <taxon>Haloferacaceae</taxon>
        <taxon>Halobaculum</taxon>
    </lineage>
</organism>
<accession>A0ABD5WZ68</accession>